<reference evidence="2" key="1">
    <citation type="submission" date="2020-07" db="EMBL/GenBank/DDBJ databases">
        <title>Multicomponent nature underlies the extraordinary mechanical properties of spider dragline silk.</title>
        <authorList>
            <person name="Kono N."/>
            <person name="Nakamura H."/>
            <person name="Mori M."/>
            <person name="Yoshida Y."/>
            <person name="Ohtoshi R."/>
            <person name="Malay A.D."/>
            <person name="Moran D.A.P."/>
            <person name="Tomita M."/>
            <person name="Numata K."/>
            <person name="Arakawa K."/>
        </authorList>
    </citation>
    <scope>NUCLEOTIDE SEQUENCE</scope>
</reference>
<comment type="caution">
    <text evidence="2">The sequence shown here is derived from an EMBL/GenBank/DDBJ whole genome shotgun (WGS) entry which is preliminary data.</text>
</comment>
<protein>
    <submittedName>
        <fullName evidence="2">CCHC-type domain-containing protein</fullName>
    </submittedName>
</protein>
<evidence type="ECO:0000313" key="2">
    <source>
        <dbReference type="EMBL" id="GFQ66304.1"/>
    </source>
</evidence>
<dbReference type="Proteomes" id="UP000887116">
    <property type="component" value="Unassembled WGS sequence"/>
</dbReference>
<gene>
    <name evidence="2" type="primary">AVEN_51490_1</name>
    <name evidence="2" type="ORF">TNCT_272491</name>
</gene>
<feature type="compositionally biased region" description="Basic residues" evidence="1">
    <location>
        <begin position="113"/>
        <end position="132"/>
    </location>
</feature>
<name>A0A8X6K922_TRICU</name>
<dbReference type="EMBL" id="BMAO01020282">
    <property type="protein sequence ID" value="GFQ66304.1"/>
    <property type="molecule type" value="Genomic_DNA"/>
</dbReference>
<feature type="compositionally biased region" description="Low complexity" evidence="1">
    <location>
        <begin position="102"/>
        <end position="112"/>
    </location>
</feature>
<accession>A0A8X6K922</accession>
<dbReference type="OrthoDB" id="6431693at2759"/>
<organism evidence="2 3">
    <name type="scientific">Trichonephila clavata</name>
    <name type="common">Joro spider</name>
    <name type="synonym">Nephila clavata</name>
    <dbReference type="NCBI Taxonomy" id="2740835"/>
    <lineage>
        <taxon>Eukaryota</taxon>
        <taxon>Metazoa</taxon>
        <taxon>Ecdysozoa</taxon>
        <taxon>Arthropoda</taxon>
        <taxon>Chelicerata</taxon>
        <taxon>Arachnida</taxon>
        <taxon>Araneae</taxon>
        <taxon>Araneomorphae</taxon>
        <taxon>Entelegynae</taxon>
        <taxon>Araneoidea</taxon>
        <taxon>Nephilidae</taxon>
        <taxon>Trichonephila</taxon>
    </lineage>
</organism>
<sequence length="138" mass="16320">MVQDEVEKALAPVSVNPAETQRRPTYAAVTRRSRVPEQRLPTQPRKTDLWRTTDNRPVWTCPGHVVRYCRERKANFDSYRNRRQSFDEIEAEEGARRPNFIPRSTPSPNRSRSPTRRFRSPSPHRRPSRSPNRKNEKN</sequence>
<keyword evidence="3" id="KW-1185">Reference proteome</keyword>
<dbReference type="AlphaFoldDB" id="A0A8X6K922"/>
<feature type="compositionally biased region" description="Basic and acidic residues" evidence="1">
    <location>
        <begin position="45"/>
        <end position="54"/>
    </location>
</feature>
<feature type="region of interest" description="Disordered" evidence="1">
    <location>
        <begin position="1"/>
        <end position="56"/>
    </location>
</feature>
<evidence type="ECO:0000256" key="1">
    <source>
        <dbReference type="SAM" id="MobiDB-lite"/>
    </source>
</evidence>
<proteinExistence type="predicted"/>
<evidence type="ECO:0000313" key="3">
    <source>
        <dbReference type="Proteomes" id="UP000887116"/>
    </source>
</evidence>
<feature type="region of interest" description="Disordered" evidence="1">
    <location>
        <begin position="73"/>
        <end position="138"/>
    </location>
</feature>